<keyword evidence="4" id="KW-1185">Reference proteome</keyword>
<keyword evidence="2" id="KW-0732">Signal</keyword>
<sequence>MKFAKKLAVLLPIVLASVIAPSAMAAIDVSAEATAFQTDFLAAAAVIGAAFLAAGFGAIVWKWAKGMLFS</sequence>
<dbReference type="EMBL" id="JAHRID010000005">
    <property type="protein sequence ID" value="MBV2129873.1"/>
    <property type="molecule type" value="Genomic_DNA"/>
</dbReference>
<evidence type="ECO:0000313" key="4">
    <source>
        <dbReference type="Proteomes" id="UP000704611"/>
    </source>
</evidence>
<comment type="caution">
    <text evidence="3">The sequence shown here is derived from an EMBL/GenBank/DDBJ whole genome shotgun (WGS) entry which is preliminary data.</text>
</comment>
<feature type="chain" id="PRO_5046467678" description="Phage coat protein" evidence="2">
    <location>
        <begin position="26"/>
        <end position="70"/>
    </location>
</feature>
<evidence type="ECO:0008006" key="5">
    <source>
        <dbReference type="Google" id="ProtNLM"/>
    </source>
</evidence>
<evidence type="ECO:0000256" key="1">
    <source>
        <dbReference type="SAM" id="Phobius"/>
    </source>
</evidence>
<dbReference type="RefSeq" id="WP_217669577.1">
    <property type="nucleotide sequence ID" value="NZ_JAHRID010000005.1"/>
</dbReference>
<accession>A0ABS6MM33</accession>
<name>A0ABS6MM33_9GAMM</name>
<keyword evidence="1" id="KW-1133">Transmembrane helix</keyword>
<dbReference type="Proteomes" id="UP000704611">
    <property type="component" value="Unassembled WGS sequence"/>
</dbReference>
<evidence type="ECO:0000313" key="3">
    <source>
        <dbReference type="EMBL" id="MBV2129873.1"/>
    </source>
</evidence>
<feature type="signal peptide" evidence="2">
    <location>
        <begin position="1"/>
        <end position="25"/>
    </location>
</feature>
<organism evidence="3 4">
    <name type="scientific">Arsukibacterium indicum</name>
    <dbReference type="NCBI Taxonomy" id="2848612"/>
    <lineage>
        <taxon>Bacteria</taxon>
        <taxon>Pseudomonadati</taxon>
        <taxon>Pseudomonadota</taxon>
        <taxon>Gammaproteobacteria</taxon>
        <taxon>Chromatiales</taxon>
        <taxon>Chromatiaceae</taxon>
        <taxon>Arsukibacterium</taxon>
    </lineage>
</organism>
<proteinExistence type="predicted"/>
<evidence type="ECO:0000256" key="2">
    <source>
        <dbReference type="SAM" id="SignalP"/>
    </source>
</evidence>
<keyword evidence="1" id="KW-0472">Membrane</keyword>
<protein>
    <recommendedName>
        <fullName evidence="5">Phage coat protein</fullName>
    </recommendedName>
</protein>
<keyword evidence="1" id="KW-0812">Transmembrane</keyword>
<feature type="transmembrane region" description="Helical" evidence="1">
    <location>
        <begin position="41"/>
        <end position="61"/>
    </location>
</feature>
<reference evidence="3 4" key="1">
    <citation type="submission" date="2021-06" db="EMBL/GenBank/DDBJ databases">
        <title>Rheinheimera indica sp. nov., isolated from deep-sea sediment.</title>
        <authorList>
            <person name="Wang Z."/>
            <person name="Zhang X.-Y."/>
        </authorList>
    </citation>
    <scope>NUCLEOTIDE SEQUENCE [LARGE SCALE GENOMIC DNA]</scope>
    <source>
        <strain evidence="3 4">SM2107</strain>
    </source>
</reference>
<gene>
    <name evidence="3" type="ORF">KQY15_12330</name>
</gene>